<evidence type="ECO:0000256" key="1">
    <source>
        <dbReference type="SAM" id="MobiDB-lite"/>
    </source>
</evidence>
<accession>A0A7S1B9I7</accession>
<dbReference type="GO" id="GO:0045047">
    <property type="term" value="P:protein targeting to ER"/>
    <property type="evidence" value="ECO:0007669"/>
    <property type="project" value="InterPro"/>
</dbReference>
<dbReference type="AlphaFoldDB" id="A0A7S1B9I7"/>
<dbReference type="InterPro" id="IPR012098">
    <property type="entry name" value="SND3_fun"/>
</dbReference>
<feature type="compositionally biased region" description="Acidic residues" evidence="1">
    <location>
        <begin position="448"/>
        <end position="464"/>
    </location>
</feature>
<dbReference type="GO" id="GO:0005783">
    <property type="term" value="C:endoplasmic reticulum"/>
    <property type="evidence" value="ECO:0007669"/>
    <property type="project" value="InterPro"/>
</dbReference>
<feature type="compositionally biased region" description="Basic and acidic residues" evidence="1">
    <location>
        <begin position="429"/>
        <end position="447"/>
    </location>
</feature>
<name>A0A7S1B9I7_9STRA</name>
<organism evidence="2">
    <name type="scientific">Corethron hystrix</name>
    <dbReference type="NCBI Taxonomy" id="216773"/>
    <lineage>
        <taxon>Eukaryota</taxon>
        <taxon>Sar</taxon>
        <taxon>Stramenopiles</taxon>
        <taxon>Ochrophyta</taxon>
        <taxon>Bacillariophyta</taxon>
        <taxon>Coscinodiscophyceae</taxon>
        <taxon>Corethrophycidae</taxon>
        <taxon>Corethrales</taxon>
        <taxon>Corethraceae</taxon>
        <taxon>Corethron</taxon>
    </lineage>
</organism>
<feature type="compositionally biased region" description="Basic residues" evidence="1">
    <location>
        <begin position="207"/>
        <end position="220"/>
    </location>
</feature>
<dbReference type="Pfam" id="PF10032">
    <property type="entry name" value="Pho88"/>
    <property type="match status" value="1"/>
</dbReference>
<gene>
    <name evidence="2" type="ORF">CHYS00102_LOCUS6752</name>
</gene>
<dbReference type="EMBL" id="HBFR01009301">
    <property type="protein sequence ID" value="CAD8879568.1"/>
    <property type="molecule type" value="Transcribed_RNA"/>
</dbReference>
<feature type="region of interest" description="Disordered" evidence="1">
    <location>
        <begin position="429"/>
        <end position="464"/>
    </location>
</feature>
<feature type="compositionally biased region" description="Acidic residues" evidence="1">
    <location>
        <begin position="108"/>
        <end position="198"/>
    </location>
</feature>
<protein>
    <submittedName>
        <fullName evidence="2">Uncharacterized protein</fullName>
    </submittedName>
</protein>
<sequence length="464" mass="51882">MFSSDKSSIMKTTPTKMPTSTLTRIAILAISSISIDGKGLPFRHSAGTNIHFSDTWVAMLPPPSRTACVLWGSPLYNRNERRRTALAVSTMVLRGGSSGISAFALENGENEEETVTEVGMDEESITVDDDENEDDDDDDDDSEGDVLIEGDDDGSDYDTEDEYDDDDDAEVEDDLSDKEYDDSEESDVETESEEEEEKEENKDVGKKKYVKKNSSSKRKSKDSNVTAHRNGTQKPVPANPLHQMAVTVYVFFILRKIDLTNANVIIRARWIYLGYLVAVQLFVLYVRFRAKQVNNLHPIVIENPLADLVKNKLVPKGVDSSSSDSSDQQQGQQADVVKNLASRFLSTPSTVRDYDVSQAYSLRNSTLLPMLFNWFLHFKLGQVQPLVFQAASGAFALVNHPLFQVYVLGRDLERPFAAPASPIMANLEKLKQEQAEKEQEQAEKEQEQAEEEDSTAAPLIEEEE</sequence>
<dbReference type="GO" id="GO:0005739">
    <property type="term" value="C:mitochondrion"/>
    <property type="evidence" value="ECO:0007669"/>
    <property type="project" value="TreeGrafter"/>
</dbReference>
<dbReference type="PANTHER" id="PTHR28112:SF1">
    <property type="entry name" value="SRP-INDEPENDENT TARGETING PROTEIN 3"/>
    <property type="match status" value="1"/>
</dbReference>
<feature type="region of interest" description="Disordered" evidence="1">
    <location>
        <begin position="103"/>
        <end position="238"/>
    </location>
</feature>
<evidence type="ECO:0000313" key="2">
    <source>
        <dbReference type="EMBL" id="CAD8879568.1"/>
    </source>
</evidence>
<proteinExistence type="predicted"/>
<reference evidence="2" key="1">
    <citation type="submission" date="2021-01" db="EMBL/GenBank/DDBJ databases">
        <authorList>
            <person name="Corre E."/>
            <person name="Pelletier E."/>
            <person name="Niang G."/>
            <person name="Scheremetjew M."/>
            <person name="Finn R."/>
            <person name="Kale V."/>
            <person name="Holt S."/>
            <person name="Cochrane G."/>
            <person name="Meng A."/>
            <person name="Brown T."/>
            <person name="Cohen L."/>
        </authorList>
    </citation>
    <scope>NUCLEOTIDE SEQUENCE</scope>
    <source>
        <strain evidence="2">308</strain>
    </source>
</reference>
<dbReference type="PANTHER" id="PTHR28112">
    <property type="entry name" value="SRP-INDEPENDENT TARGETING PROTEIN 3"/>
    <property type="match status" value="1"/>
</dbReference>